<dbReference type="OrthoDB" id="9815222at2"/>
<evidence type="ECO:0000259" key="5">
    <source>
        <dbReference type="PROSITE" id="PS51192"/>
    </source>
</evidence>
<keyword evidence="1" id="KW-0547">Nucleotide-binding</keyword>
<feature type="domain" description="Helicase ATP-binding" evidence="5">
    <location>
        <begin position="152"/>
        <end position="299"/>
    </location>
</feature>
<dbReference type="PROSITE" id="PS51192">
    <property type="entry name" value="HELICASE_ATP_BIND_1"/>
    <property type="match status" value="1"/>
</dbReference>
<dbReference type="InterPro" id="IPR001650">
    <property type="entry name" value="Helicase_C-like"/>
</dbReference>
<keyword evidence="8" id="KW-1185">Reference proteome</keyword>
<dbReference type="AlphaFoldDB" id="A0A2R8BB93"/>
<evidence type="ECO:0000256" key="4">
    <source>
        <dbReference type="ARBA" id="ARBA00022840"/>
    </source>
</evidence>
<keyword evidence="3 7" id="KW-0347">Helicase</keyword>
<evidence type="ECO:0000256" key="3">
    <source>
        <dbReference type="ARBA" id="ARBA00022806"/>
    </source>
</evidence>
<dbReference type="InterPro" id="IPR050474">
    <property type="entry name" value="Hel308_SKI2-like"/>
</dbReference>
<dbReference type="GO" id="GO:0005524">
    <property type="term" value="F:ATP binding"/>
    <property type="evidence" value="ECO:0007669"/>
    <property type="project" value="UniProtKB-KW"/>
</dbReference>
<gene>
    <name evidence="7" type="primary">helY</name>
    <name evidence="7" type="ORF">ASD8599_01060</name>
</gene>
<dbReference type="InterPro" id="IPR027417">
    <property type="entry name" value="P-loop_NTPase"/>
</dbReference>
<evidence type="ECO:0000259" key="6">
    <source>
        <dbReference type="PROSITE" id="PS51194"/>
    </source>
</evidence>
<dbReference type="SUPFAM" id="SSF52540">
    <property type="entry name" value="P-loop containing nucleoside triphosphate hydrolases"/>
    <property type="match status" value="2"/>
</dbReference>
<evidence type="ECO:0000313" key="8">
    <source>
        <dbReference type="Proteomes" id="UP000244880"/>
    </source>
</evidence>
<dbReference type="RefSeq" id="WP_108827551.1">
    <property type="nucleotide sequence ID" value="NZ_OMOR01000001.1"/>
</dbReference>
<keyword evidence="4" id="KW-0067">ATP-binding</keyword>
<protein>
    <submittedName>
        <fullName evidence="7">Putative helicase HelY</fullName>
        <ecNumber evidence="7">3.6.4.-</ecNumber>
    </submittedName>
</protein>
<sequence length="846" mass="94469">MIEELAERIWSNPKFHSDTSSLRNLVFSDMFGFDGVAAQDGDHDRMLRRLTSSALTLACSERSELRKRSYEIATGISEYASQTHPGSVYALVLALGRLGNFPAMEFAKRRYEVSEFALPQRTIAENSTRRQNNSVTLGGQDFSLTDFQFGLWNKLSSQETIGISAPTSAGKSFVLQFYARKLFEEEQISYSAILVPSRALITQVSEDVTSWLISSGLDVELITTPIPSETKLPSKAVFVVTQERMQLLLSAHPHLSPELLIVDEAQSLGDGPRGVLLSSVIEESLRRFEKCQLVFAGPNLSSPEKLAHGFAREAVPVSTDEPTVAQNIFLLDTGLSDPKCAKVSFLSDGKPIEIGAVDCDQPLLDHKSKLVNLGLRLGGNGQSLFYAYGPSECEDIAFGLSDVEEKEHTAVQIELSKFIKEAVHPDFQLSSFVLQGVGYHYGRLPSLVRKAIEDAFSEGVLSYLVTTSTLLQGVNLPARNLFLRNPRKGDEPISSVDFWNLSGRAGRLGKEFSGNIFLIDYGAWESDPLSGTSDRQVEPTLQSHLVRQADALVEYIKDKERVPDPRVQDEYENTFVKLVQDQMKGRLAETLTNAGLEEGNRTRIALEQSILRALDEVELDEKTISSSPTVSIYRQQSLFERIEKSLKSKGPDYVIPKHPRDPNAYSSYIGVLHRCHQAVLKLPKSDKSPKYFTQLILRWMRGNPLPLIIDANLKYNKDNGIKSNTATVIRKTLSEIENDVRFKYVRLFSCYNAVLEAALRKHGYEDNVKSIPSIPLYLEMGASSVTMMSFIGLGLSRFTSTQLQELARREDMSQDEARMWIRRQNIGALDIPSASAKEIRRLFQAA</sequence>
<organism evidence="7 8">
    <name type="scientific">Ascidiaceihabitans donghaensis</name>
    <dbReference type="NCBI Taxonomy" id="1510460"/>
    <lineage>
        <taxon>Bacteria</taxon>
        <taxon>Pseudomonadati</taxon>
        <taxon>Pseudomonadota</taxon>
        <taxon>Alphaproteobacteria</taxon>
        <taxon>Rhodobacterales</taxon>
        <taxon>Paracoccaceae</taxon>
        <taxon>Ascidiaceihabitans</taxon>
    </lineage>
</organism>
<feature type="domain" description="Helicase C-terminal" evidence="6">
    <location>
        <begin position="380"/>
        <end position="560"/>
    </location>
</feature>
<dbReference type="PANTHER" id="PTHR47961">
    <property type="entry name" value="DNA POLYMERASE THETA, PUTATIVE (AFU_ORTHOLOGUE AFUA_1G05260)-RELATED"/>
    <property type="match status" value="1"/>
</dbReference>
<dbReference type="SMART" id="SM00490">
    <property type="entry name" value="HELICc"/>
    <property type="match status" value="1"/>
</dbReference>
<dbReference type="GO" id="GO:0016787">
    <property type="term" value="F:hydrolase activity"/>
    <property type="evidence" value="ECO:0007669"/>
    <property type="project" value="UniProtKB-KW"/>
</dbReference>
<dbReference type="Gene3D" id="3.40.50.300">
    <property type="entry name" value="P-loop containing nucleotide triphosphate hydrolases"/>
    <property type="match status" value="2"/>
</dbReference>
<dbReference type="EC" id="3.6.4.-" evidence="7"/>
<evidence type="ECO:0000313" key="7">
    <source>
        <dbReference type="EMBL" id="SPH20324.1"/>
    </source>
</evidence>
<dbReference type="EMBL" id="OMOR01000001">
    <property type="protein sequence ID" value="SPH20324.1"/>
    <property type="molecule type" value="Genomic_DNA"/>
</dbReference>
<evidence type="ECO:0000256" key="1">
    <source>
        <dbReference type="ARBA" id="ARBA00022741"/>
    </source>
</evidence>
<dbReference type="PROSITE" id="PS51194">
    <property type="entry name" value="HELICASE_CTER"/>
    <property type="match status" value="1"/>
</dbReference>
<keyword evidence="2 7" id="KW-0378">Hydrolase</keyword>
<dbReference type="Proteomes" id="UP000244880">
    <property type="component" value="Unassembled WGS sequence"/>
</dbReference>
<dbReference type="GO" id="GO:0003676">
    <property type="term" value="F:nucleic acid binding"/>
    <property type="evidence" value="ECO:0007669"/>
    <property type="project" value="InterPro"/>
</dbReference>
<dbReference type="Pfam" id="PF00270">
    <property type="entry name" value="DEAD"/>
    <property type="match status" value="1"/>
</dbReference>
<reference evidence="7 8" key="1">
    <citation type="submission" date="2018-03" db="EMBL/GenBank/DDBJ databases">
        <authorList>
            <person name="Keele B.F."/>
        </authorList>
    </citation>
    <scope>NUCLEOTIDE SEQUENCE [LARGE SCALE GENOMIC DNA]</scope>
    <source>
        <strain evidence="7 8">CECT 8599</strain>
    </source>
</reference>
<dbReference type="InterPro" id="IPR011545">
    <property type="entry name" value="DEAD/DEAH_box_helicase_dom"/>
</dbReference>
<evidence type="ECO:0000256" key="2">
    <source>
        <dbReference type="ARBA" id="ARBA00022801"/>
    </source>
</evidence>
<dbReference type="GO" id="GO:0004386">
    <property type="term" value="F:helicase activity"/>
    <property type="evidence" value="ECO:0007669"/>
    <property type="project" value="UniProtKB-KW"/>
</dbReference>
<dbReference type="SMART" id="SM00487">
    <property type="entry name" value="DEXDc"/>
    <property type="match status" value="1"/>
</dbReference>
<dbReference type="InterPro" id="IPR014001">
    <property type="entry name" value="Helicase_ATP-bd"/>
</dbReference>
<proteinExistence type="predicted"/>
<accession>A0A2R8BB93</accession>
<name>A0A2R8BB93_9RHOB</name>
<dbReference type="PANTHER" id="PTHR47961:SF8">
    <property type="entry name" value="DEXH-BOX ATP-DEPENDENT RNA HELICASE DEXH15 CHLOROPLASTIC"/>
    <property type="match status" value="1"/>
</dbReference>